<dbReference type="PANTHER" id="PTHR43527:SF2">
    <property type="entry name" value="4-DIPHOSPHOCYTIDYL-2-C-METHYL-D-ERYTHRITOL KINASE, CHLOROPLASTIC"/>
    <property type="match status" value="1"/>
</dbReference>
<reference evidence="12" key="1">
    <citation type="journal article" date="2020" name="mSystems">
        <title>Genome- and Community-Level Interaction Insights into Carbon Utilization and Element Cycling Functions of Hydrothermarchaeota in Hydrothermal Sediment.</title>
        <authorList>
            <person name="Zhou Z."/>
            <person name="Liu Y."/>
            <person name="Xu W."/>
            <person name="Pan J."/>
            <person name="Luo Z.H."/>
            <person name="Li M."/>
        </authorList>
    </citation>
    <scope>NUCLEOTIDE SEQUENCE [LARGE SCALE GENOMIC DNA]</scope>
    <source>
        <strain evidence="12">SpSt-456</strain>
    </source>
</reference>
<dbReference type="SUPFAM" id="SSF55060">
    <property type="entry name" value="GHMP Kinase, C-terminal domain"/>
    <property type="match status" value="1"/>
</dbReference>
<feature type="domain" description="GHMP kinase N-terminal" evidence="10">
    <location>
        <begin position="106"/>
        <end position="182"/>
    </location>
</feature>
<dbReference type="InterPro" id="IPR014721">
    <property type="entry name" value="Ribsml_uS5_D2-typ_fold_subgr"/>
</dbReference>
<evidence type="ECO:0000256" key="9">
    <source>
        <dbReference type="HAMAP-Rule" id="MF_00061"/>
    </source>
</evidence>
<comment type="caution">
    <text evidence="12">The sequence shown here is derived from an EMBL/GenBank/DDBJ whole genome shotgun (WGS) entry which is preliminary data.</text>
</comment>
<dbReference type="AlphaFoldDB" id="A0A832A3S7"/>
<dbReference type="PANTHER" id="PTHR43527">
    <property type="entry name" value="4-DIPHOSPHOCYTIDYL-2-C-METHYL-D-ERYTHRITOL KINASE, CHLOROPLASTIC"/>
    <property type="match status" value="1"/>
</dbReference>
<keyword evidence="9" id="KW-0414">Isoprene biosynthesis</keyword>
<evidence type="ECO:0000256" key="6">
    <source>
        <dbReference type="ARBA" id="ARBA00022777"/>
    </source>
</evidence>
<evidence type="ECO:0000256" key="3">
    <source>
        <dbReference type="ARBA" id="ARBA00017473"/>
    </source>
</evidence>
<dbReference type="InterPro" id="IPR036554">
    <property type="entry name" value="GHMP_kinase_C_sf"/>
</dbReference>
<evidence type="ECO:0000313" key="12">
    <source>
        <dbReference type="EMBL" id="HFK97137.1"/>
    </source>
</evidence>
<comment type="function">
    <text evidence="9">Catalyzes the phosphorylation of the position 2 hydroxy group of 4-diphosphocytidyl-2C-methyl-D-erythritol.</text>
</comment>
<evidence type="ECO:0000256" key="7">
    <source>
        <dbReference type="ARBA" id="ARBA00022840"/>
    </source>
</evidence>
<keyword evidence="6 9" id="KW-0418">Kinase</keyword>
<keyword evidence="4 9" id="KW-0808">Transferase</keyword>
<evidence type="ECO:0000256" key="8">
    <source>
        <dbReference type="ARBA" id="ARBA00032554"/>
    </source>
</evidence>
<evidence type="ECO:0000259" key="11">
    <source>
        <dbReference type="Pfam" id="PF08544"/>
    </source>
</evidence>
<feature type="active site" evidence="9">
    <location>
        <position position="176"/>
    </location>
</feature>
<dbReference type="Pfam" id="PF08544">
    <property type="entry name" value="GHMP_kinases_C"/>
    <property type="match status" value="1"/>
</dbReference>
<feature type="domain" description="GHMP kinase C-terminal" evidence="11">
    <location>
        <begin position="251"/>
        <end position="309"/>
    </location>
</feature>
<protein>
    <recommendedName>
        <fullName evidence="3 9">4-diphosphocytidyl-2-C-methyl-D-erythritol kinase</fullName>
        <shortName evidence="9">CMK</shortName>
        <ecNumber evidence="2 9">2.7.1.148</ecNumber>
    </recommendedName>
    <alternativeName>
        <fullName evidence="8 9">4-(cytidine-5'-diphospho)-2-C-methyl-D-erythritol kinase</fullName>
    </alternativeName>
</protein>
<comment type="catalytic activity">
    <reaction evidence="9">
        <text>4-CDP-2-C-methyl-D-erythritol + ATP = 4-CDP-2-C-methyl-D-erythritol 2-phosphate + ADP + H(+)</text>
        <dbReference type="Rhea" id="RHEA:18437"/>
        <dbReference type="ChEBI" id="CHEBI:15378"/>
        <dbReference type="ChEBI" id="CHEBI:30616"/>
        <dbReference type="ChEBI" id="CHEBI:57823"/>
        <dbReference type="ChEBI" id="CHEBI:57919"/>
        <dbReference type="ChEBI" id="CHEBI:456216"/>
        <dbReference type="EC" id="2.7.1.148"/>
    </reaction>
</comment>
<dbReference type="EC" id="2.7.1.148" evidence="2 9"/>
<feature type="binding site" evidence="9">
    <location>
        <begin position="134"/>
        <end position="144"/>
    </location>
    <ligand>
        <name>ATP</name>
        <dbReference type="ChEBI" id="CHEBI:30616"/>
    </ligand>
</feature>
<dbReference type="HAMAP" id="MF_00061">
    <property type="entry name" value="IspE"/>
    <property type="match status" value="1"/>
</dbReference>
<organism evidence="12">
    <name type="scientific">Desulfacinum infernum</name>
    <dbReference type="NCBI Taxonomy" id="35837"/>
    <lineage>
        <taxon>Bacteria</taxon>
        <taxon>Pseudomonadati</taxon>
        <taxon>Thermodesulfobacteriota</taxon>
        <taxon>Syntrophobacteria</taxon>
        <taxon>Syntrophobacterales</taxon>
        <taxon>Syntrophobacteraceae</taxon>
        <taxon>Desulfacinum</taxon>
    </lineage>
</organism>
<dbReference type="InterPro" id="IPR013750">
    <property type="entry name" value="GHMP_kinase_C_dom"/>
</dbReference>
<evidence type="ECO:0000259" key="10">
    <source>
        <dbReference type="Pfam" id="PF00288"/>
    </source>
</evidence>
<dbReference type="InterPro" id="IPR020568">
    <property type="entry name" value="Ribosomal_Su5_D2-typ_SF"/>
</dbReference>
<keyword evidence="7 9" id="KW-0067">ATP-binding</keyword>
<dbReference type="EMBL" id="DSTK01000022">
    <property type="protein sequence ID" value="HFK97137.1"/>
    <property type="molecule type" value="Genomic_DNA"/>
</dbReference>
<dbReference type="InterPro" id="IPR006204">
    <property type="entry name" value="GHMP_kinase_N_dom"/>
</dbReference>
<evidence type="ECO:0000256" key="2">
    <source>
        <dbReference type="ARBA" id="ARBA00012052"/>
    </source>
</evidence>
<dbReference type="NCBIfam" id="TIGR00154">
    <property type="entry name" value="ispE"/>
    <property type="match status" value="1"/>
</dbReference>
<dbReference type="Gene3D" id="3.30.230.10">
    <property type="match status" value="1"/>
</dbReference>
<dbReference type="SUPFAM" id="SSF54211">
    <property type="entry name" value="Ribosomal protein S5 domain 2-like"/>
    <property type="match status" value="1"/>
</dbReference>
<dbReference type="PIRSF" id="PIRSF010376">
    <property type="entry name" value="IspE"/>
    <property type="match status" value="1"/>
</dbReference>
<evidence type="ECO:0000256" key="1">
    <source>
        <dbReference type="ARBA" id="ARBA00009684"/>
    </source>
</evidence>
<dbReference type="GO" id="GO:0005524">
    <property type="term" value="F:ATP binding"/>
    <property type="evidence" value="ECO:0007669"/>
    <property type="project" value="UniProtKB-UniRule"/>
</dbReference>
<keyword evidence="5 9" id="KW-0547">Nucleotide-binding</keyword>
<name>A0A832A3S7_9BACT</name>
<sequence length="325" mass="34861">MLRDRLSGGCWDVPDGKDNGRKGTACRRALSVSAQAGRGRAVKAVVTVPGKINLWLEVLGKRPDGYHEVSTLMLPVALFDRLELEPQAEGIRLECAHPLVPVDERNLIHRAAEAFFRETGWRMGLRVRLDKAVPVGAGMGGGSADAAAVLSYLNQMAPRALSVAALHELARSLGADVPFFLLKRPALATGIGDVLKPVLGLCRYPLVLIKPPFEVSAAWAYGSLKLTRGGSRIKIDTLLACPHNPAACLENDLEDAVSARYPQIVAIKGWLRRNGAVGALMTGSGPTVFGIFETMDHAAAVARAARREWASCWCAATETLDEPAD</sequence>
<feature type="active site" evidence="9">
    <location>
        <position position="51"/>
    </location>
</feature>
<comment type="similarity">
    <text evidence="1 9">Belongs to the GHMP kinase family. IspE subfamily.</text>
</comment>
<dbReference type="GO" id="GO:0016114">
    <property type="term" value="P:terpenoid biosynthetic process"/>
    <property type="evidence" value="ECO:0007669"/>
    <property type="project" value="UniProtKB-UniRule"/>
</dbReference>
<dbReference type="UniPathway" id="UPA00056">
    <property type="reaction ID" value="UER00094"/>
</dbReference>
<dbReference type="Pfam" id="PF00288">
    <property type="entry name" value="GHMP_kinases_N"/>
    <property type="match status" value="1"/>
</dbReference>
<evidence type="ECO:0000256" key="5">
    <source>
        <dbReference type="ARBA" id="ARBA00022741"/>
    </source>
</evidence>
<dbReference type="GO" id="GO:0019288">
    <property type="term" value="P:isopentenyl diphosphate biosynthetic process, methylerythritol 4-phosphate pathway"/>
    <property type="evidence" value="ECO:0007669"/>
    <property type="project" value="UniProtKB-UniRule"/>
</dbReference>
<accession>A0A832A3S7</accession>
<gene>
    <name evidence="9 12" type="primary">ispE</name>
    <name evidence="12" type="ORF">ENS06_07405</name>
</gene>
<comment type="pathway">
    <text evidence="9">Isoprenoid biosynthesis; isopentenyl diphosphate biosynthesis via DXP pathway; isopentenyl diphosphate from 1-deoxy-D-xylulose 5-phosphate: step 3/6.</text>
</comment>
<dbReference type="Gene3D" id="3.30.70.890">
    <property type="entry name" value="GHMP kinase, C-terminal domain"/>
    <property type="match status" value="1"/>
</dbReference>
<dbReference type="GO" id="GO:0050515">
    <property type="term" value="F:4-(cytidine 5'-diphospho)-2-C-methyl-D-erythritol kinase activity"/>
    <property type="evidence" value="ECO:0007669"/>
    <property type="project" value="UniProtKB-UniRule"/>
</dbReference>
<proteinExistence type="inferred from homology"/>
<evidence type="ECO:0000256" key="4">
    <source>
        <dbReference type="ARBA" id="ARBA00022679"/>
    </source>
</evidence>
<dbReference type="InterPro" id="IPR004424">
    <property type="entry name" value="IspE"/>
</dbReference>